<proteinExistence type="predicted"/>
<dbReference type="EMBL" id="RXFQ01000004">
    <property type="protein sequence ID" value="RSZ40076.1"/>
    <property type="molecule type" value="Genomic_DNA"/>
</dbReference>
<sequence length="346" mass="38685">MSYIAVTLNHFRALQEWAVQHQADVRLDVATFRVDVRLGAARFALHPQFLNTTEAGLNYSSALSPAATGFIGWLPYRPIRWQLSNDKLDFKGFLRRCGLRVPAIWPADGDIDQDYVLKLPVGSFGQAVFGPYRKGFDAGSLPEHQSRFQARIFAEQFITGRNVKIWFWGGIPFHAHLHAYPTIRGDGVSRIDDLIAHKLGSPGGVIPENSDKPWIISSLVYQGWKPSDVIPEGEEVWIEYRYGRRYVADPVQARSDNMLSEFSTPAGKQIRAAGTVLHEELMKELHVPVLFALDGVLDSSDQIWWLEANSNPIFPPTGYRPMLASLFEIADSPNGAESPQRTAAVA</sequence>
<dbReference type="Proteomes" id="UP000271137">
    <property type="component" value="Unassembled WGS sequence"/>
</dbReference>
<keyword evidence="2" id="KW-1185">Reference proteome</keyword>
<comment type="caution">
    <text evidence="1">The sequence shown here is derived from an EMBL/GenBank/DDBJ whole genome shotgun (WGS) entry which is preliminary data.</text>
</comment>
<name>A0ABY0A965_9BURK</name>
<evidence type="ECO:0000313" key="1">
    <source>
        <dbReference type="EMBL" id="RSZ40076.1"/>
    </source>
</evidence>
<dbReference type="RefSeq" id="WP_125964939.1">
    <property type="nucleotide sequence ID" value="NZ_RXFQ01000004.1"/>
</dbReference>
<accession>A0ABY0A965</accession>
<evidence type="ECO:0000313" key="2">
    <source>
        <dbReference type="Proteomes" id="UP000271137"/>
    </source>
</evidence>
<gene>
    <name evidence="1" type="ORF">EJO66_08010</name>
</gene>
<evidence type="ECO:0008006" key="3">
    <source>
        <dbReference type="Google" id="ProtNLM"/>
    </source>
</evidence>
<organism evidence="1 2">
    <name type="scientific">Variovorax beijingensis</name>
    <dbReference type="NCBI Taxonomy" id="2496117"/>
    <lineage>
        <taxon>Bacteria</taxon>
        <taxon>Pseudomonadati</taxon>
        <taxon>Pseudomonadota</taxon>
        <taxon>Betaproteobacteria</taxon>
        <taxon>Burkholderiales</taxon>
        <taxon>Comamonadaceae</taxon>
        <taxon>Variovorax</taxon>
    </lineage>
</organism>
<protein>
    <recommendedName>
        <fullName evidence="3">ATP-grasp domain-containing protein</fullName>
    </recommendedName>
</protein>
<reference evidence="1 2" key="1">
    <citation type="submission" date="2018-12" db="EMBL/GenBank/DDBJ databases">
        <title>The genome sequences of strain 502.</title>
        <authorList>
            <person name="Gao J."/>
            <person name="Sun J."/>
        </authorList>
    </citation>
    <scope>NUCLEOTIDE SEQUENCE [LARGE SCALE GENOMIC DNA]</scope>
    <source>
        <strain evidence="1 2">502</strain>
    </source>
</reference>
<dbReference type="SUPFAM" id="SSF56059">
    <property type="entry name" value="Glutathione synthetase ATP-binding domain-like"/>
    <property type="match status" value="1"/>
</dbReference>